<dbReference type="GeneID" id="8300382"/>
<gene>
    <name evidence="2" type="ORF">CTRG_02877</name>
</gene>
<dbReference type="RefSeq" id="XP_002548580.1">
    <property type="nucleotide sequence ID" value="XM_002548534.1"/>
</dbReference>
<evidence type="ECO:0000256" key="1">
    <source>
        <dbReference type="SAM" id="Phobius"/>
    </source>
</evidence>
<dbReference type="PANTHER" id="PTHR47657">
    <property type="entry name" value="STEROL REGULATORY ELEMENT-BINDING PROTEIN ECM22"/>
    <property type="match status" value="1"/>
</dbReference>
<keyword evidence="1" id="KW-0812">Transmembrane</keyword>
<proteinExistence type="predicted"/>
<dbReference type="AlphaFoldDB" id="C5M905"/>
<accession>C5M905</accession>
<dbReference type="PANTHER" id="PTHR47657:SF7">
    <property type="entry name" value="STEROL REGULATORY ELEMENT-BINDING PROTEIN ECM22"/>
    <property type="match status" value="1"/>
</dbReference>
<dbReference type="KEGG" id="ctp:CTRG_02877"/>
<keyword evidence="1" id="KW-1133">Transmembrane helix</keyword>
<organism evidence="2 3">
    <name type="scientific">Candida tropicalis (strain ATCC MYA-3404 / T1)</name>
    <name type="common">Yeast</name>
    <dbReference type="NCBI Taxonomy" id="294747"/>
    <lineage>
        <taxon>Eukaryota</taxon>
        <taxon>Fungi</taxon>
        <taxon>Dikarya</taxon>
        <taxon>Ascomycota</taxon>
        <taxon>Saccharomycotina</taxon>
        <taxon>Pichiomycetes</taxon>
        <taxon>Debaryomycetaceae</taxon>
        <taxon>Candida/Lodderomyces clade</taxon>
        <taxon>Candida</taxon>
    </lineage>
</organism>
<keyword evidence="3" id="KW-1185">Reference proteome</keyword>
<dbReference type="InterPro" id="IPR052400">
    <property type="entry name" value="Zn2-C6_fungal_TF"/>
</dbReference>
<dbReference type="eggNOG" id="ENOG502QW5G">
    <property type="taxonomic scope" value="Eukaryota"/>
</dbReference>
<dbReference type="HOGENOM" id="CLU_034207_0_0_1"/>
<evidence type="ECO:0000313" key="3">
    <source>
        <dbReference type="Proteomes" id="UP000002037"/>
    </source>
</evidence>
<dbReference type="EMBL" id="GG692397">
    <property type="protein sequence ID" value="EER34059.1"/>
    <property type="molecule type" value="Genomic_DNA"/>
</dbReference>
<evidence type="ECO:0000313" key="2">
    <source>
        <dbReference type="EMBL" id="EER34059.1"/>
    </source>
</evidence>
<reference evidence="2 3" key="1">
    <citation type="journal article" date="2009" name="Nature">
        <title>Evolution of pathogenicity and sexual reproduction in eight Candida genomes.</title>
        <authorList>
            <person name="Butler G."/>
            <person name="Rasmussen M.D."/>
            <person name="Lin M.F."/>
            <person name="Santos M.A."/>
            <person name="Sakthikumar S."/>
            <person name="Munro C.A."/>
            <person name="Rheinbay E."/>
            <person name="Grabherr M."/>
            <person name="Forche A."/>
            <person name="Reedy J.L."/>
            <person name="Agrafioti I."/>
            <person name="Arnaud M.B."/>
            <person name="Bates S."/>
            <person name="Brown A.J."/>
            <person name="Brunke S."/>
            <person name="Costanzo M.C."/>
            <person name="Fitzpatrick D.A."/>
            <person name="de Groot P.W."/>
            <person name="Harris D."/>
            <person name="Hoyer L.L."/>
            <person name="Hube B."/>
            <person name="Klis F.M."/>
            <person name="Kodira C."/>
            <person name="Lennard N."/>
            <person name="Logue M.E."/>
            <person name="Martin R."/>
            <person name="Neiman A.M."/>
            <person name="Nikolaou E."/>
            <person name="Quail M.A."/>
            <person name="Quinn J."/>
            <person name="Santos M.C."/>
            <person name="Schmitzberger F.F."/>
            <person name="Sherlock G."/>
            <person name="Shah P."/>
            <person name="Silverstein K.A."/>
            <person name="Skrzypek M.S."/>
            <person name="Soll D."/>
            <person name="Staggs R."/>
            <person name="Stansfield I."/>
            <person name="Stumpf M.P."/>
            <person name="Sudbery P.E."/>
            <person name="Srikantha T."/>
            <person name="Zeng Q."/>
            <person name="Berman J."/>
            <person name="Berriman M."/>
            <person name="Heitman J."/>
            <person name="Gow N.A."/>
            <person name="Lorenz M.C."/>
            <person name="Birren B.W."/>
            <person name="Kellis M."/>
            <person name="Cuomo C.A."/>
        </authorList>
    </citation>
    <scope>NUCLEOTIDE SEQUENCE [LARGE SCALE GENOMIC DNA]</scope>
    <source>
        <strain evidence="3">ATCC MYA-3404 / T1</strain>
    </source>
</reference>
<sequence>MLGISRFELRLLQFFDQECITLLSFGVNKGIEKAWRYGVPGLFLESELTRSAMFSFAAMTLTLGIDLNMVQGLDAAEDERSLAHMYNINLDDPNNIYTKTTEYFMDTIGRTKNLIALSDSDDNSQNFQDPKVAKELTVSSVLVFSYLALDPDRLIPLIDFTRESTDLVQVAKGIRHTIMRCTPIVQNSDIGGILFFKALGKIDQPDLKLCEYPVIASLRDELYSLETDELSTDIIQEHNVLEESINGLMTSIWGCEIYKFPVPLFRYLMIISDEFRELLYKKHMFAIRILYIYSALNAVAGFYFYRDRNVWKDYMKWYKNYVASTKENSCAEMDRQLYDLVVEKNFRWEDHTRFHEFDPAIEHHKLYKSESHLDDIFLV</sequence>
<dbReference type="STRING" id="294747.C5M905"/>
<name>C5M905_CANTT</name>
<keyword evidence="1" id="KW-0472">Membrane</keyword>
<dbReference type="GO" id="GO:0000981">
    <property type="term" value="F:DNA-binding transcription factor activity, RNA polymerase II-specific"/>
    <property type="evidence" value="ECO:0007669"/>
    <property type="project" value="TreeGrafter"/>
</dbReference>
<dbReference type="OrthoDB" id="3546279at2759"/>
<dbReference type="VEuPathDB" id="FungiDB:CTRG_02877"/>
<feature type="transmembrane region" description="Helical" evidence="1">
    <location>
        <begin position="285"/>
        <end position="305"/>
    </location>
</feature>
<dbReference type="Proteomes" id="UP000002037">
    <property type="component" value="Unassembled WGS sequence"/>
</dbReference>
<protein>
    <submittedName>
        <fullName evidence="2">Uncharacterized protein</fullName>
    </submittedName>
</protein>